<keyword evidence="1" id="KW-0378">Hydrolase</keyword>
<comment type="catalytic activity">
    <reaction evidence="1">
        <text>ATP + H2O = ADP + phosphate + H(+)</text>
        <dbReference type="Rhea" id="RHEA:13065"/>
        <dbReference type="ChEBI" id="CHEBI:15377"/>
        <dbReference type="ChEBI" id="CHEBI:15378"/>
        <dbReference type="ChEBI" id="CHEBI:30616"/>
        <dbReference type="ChEBI" id="CHEBI:43474"/>
        <dbReference type="ChEBI" id="CHEBI:456216"/>
        <dbReference type="EC" id="5.6.2.3"/>
    </reaction>
</comment>
<dbReference type="GO" id="GO:0016787">
    <property type="term" value="F:hydrolase activity"/>
    <property type="evidence" value="ECO:0007669"/>
    <property type="project" value="UniProtKB-KW"/>
</dbReference>
<organism evidence="3 4">
    <name type="scientific">Boletus edulis BED1</name>
    <dbReference type="NCBI Taxonomy" id="1328754"/>
    <lineage>
        <taxon>Eukaryota</taxon>
        <taxon>Fungi</taxon>
        <taxon>Dikarya</taxon>
        <taxon>Basidiomycota</taxon>
        <taxon>Agaricomycotina</taxon>
        <taxon>Agaricomycetes</taxon>
        <taxon>Agaricomycetidae</taxon>
        <taxon>Boletales</taxon>
        <taxon>Boletineae</taxon>
        <taxon>Boletaceae</taxon>
        <taxon>Boletoideae</taxon>
        <taxon>Boletus</taxon>
    </lineage>
</organism>
<keyword evidence="1" id="KW-0547">Nucleotide-binding</keyword>
<evidence type="ECO:0000256" key="1">
    <source>
        <dbReference type="RuleBase" id="RU363044"/>
    </source>
</evidence>
<reference evidence="3" key="1">
    <citation type="submission" date="2019-10" db="EMBL/GenBank/DDBJ databases">
        <authorList>
            <consortium name="DOE Joint Genome Institute"/>
            <person name="Kuo A."/>
            <person name="Miyauchi S."/>
            <person name="Kiss E."/>
            <person name="Drula E."/>
            <person name="Kohler A."/>
            <person name="Sanchez-Garcia M."/>
            <person name="Andreopoulos B."/>
            <person name="Barry K.W."/>
            <person name="Bonito G."/>
            <person name="Buee M."/>
            <person name="Carver A."/>
            <person name="Chen C."/>
            <person name="Cichocki N."/>
            <person name="Clum A."/>
            <person name="Culley D."/>
            <person name="Crous P.W."/>
            <person name="Fauchery L."/>
            <person name="Girlanda M."/>
            <person name="Hayes R."/>
            <person name="Keri Z."/>
            <person name="LaButti K."/>
            <person name="Lipzen A."/>
            <person name="Lombard V."/>
            <person name="Magnuson J."/>
            <person name="Maillard F."/>
            <person name="Morin E."/>
            <person name="Murat C."/>
            <person name="Nolan M."/>
            <person name="Ohm R."/>
            <person name="Pangilinan J."/>
            <person name="Pereira M."/>
            <person name="Perotto S."/>
            <person name="Peter M."/>
            <person name="Riley R."/>
            <person name="Sitrit Y."/>
            <person name="Stielow B."/>
            <person name="Szollosi G."/>
            <person name="Zifcakova L."/>
            <person name="Stursova M."/>
            <person name="Spatafora J.W."/>
            <person name="Tedersoo L."/>
            <person name="Vaario L.-M."/>
            <person name="Yamada A."/>
            <person name="Yan M."/>
            <person name="Wang P."/>
            <person name="Xu J."/>
            <person name="Bruns T."/>
            <person name="Baldrian P."/>
            <person name="Vilgalys R."/>
            <person name="Henrissat B."/>
            <person name="Grigoriev I.V."/>
            <person name="Hibbett D."/>
            <person name="Nagy L.G."/>
            <person name="Martin F.M."/>
        </authorList>
    </citation>
    <scope>NUCLEOTIDE SEQUENCE</scope>
    <source>
        <strain evidence="3">BED1</strain>
    </source>
</reference>
<comment type="caution">
    <text evidence="3">The sequence shown here is derived from an EMBL/GenBank/DDBJ whole genome shotgun (WGS) entry which is preliminary data.</text>
</comment>
<dbReference type="EMBL" id="WHUW01000007">
    <property type="protein sequence ID" value="KAF8443877.1"/>
    <property type="molecule type" value="Genomic_DNA"/>
</dbReference>
<dbReference type="Pfam" id="PF05970">
    <property type="entry name" value="PIF1"/>
    <property type="match status" value="1"/>
</dbReference>
<dbReference type="GO" id="GO:0000723">
    <property type="term" value="P:telomere maintenance"/>
    <property type="evidence" value="ECO:0007669"/>
    <property type="project" value="InterPro"/>
</dbReference>
<dbReference type="InterPro" id="IPR010285">
    <property type="entry name" value="DNA_helicase_pif1-like_DEAD"/>
</dbReference>
<dbReference type="GO" id="GO:0005524">
    <property type="term" value="F:ATP binding"/>
    <property type="evidence" value="ECO:0007669"/>
    <property type="project" value="UniProtKB-KW"/>
</dbReference>
<keyword evidence="1" id="KW-0233">DNA recombination</keyword>
<gene>
    <name evidence="3" type="ORF">L210DRAFT_3759035</name>
</gene>
<proteinExistence type="inferred from homology"/>
<reference evidence="3" key="2">
    <citation type="journal article" date="2020" name="Nat. Commun.">
        <title>Large-scale genome sequencing of mycorrhizal fungi provides insights into the early evolution of symbiotic traits.</title>
        <authorList>
            <person name="Miyauchi S."/>
            <person name="Kiss E."/>
            <person name="Kuo A."/>
            <person name="Drula E."/>
            <person name="Kohler A."/>
            <person name="Sanchez-Garcia M."/>
            <person name="Morin E."/>
            <person name="Andreopoulos B."/>
            <person name="Barry K.W."/>
            <person name="Bonito G."/>
            <person name="Buee M."/>
            <person name="Carver A."/>
            <person name="Chen C."/>
            <person name="Cichocki N."/>
            <person name="Clum A."/>
            <person name="Culley D."/>
            <person name="Crous P.W."/>
            <person name="Fauchery L."/>
            <person name="Girlanda M."/>
            <person name="Hayes R.D."/>
            <person name="Keri Z."/>
            <person name="LaButti K."/>
            <person name="Lipzen A."/>
            <person name="Lombard V."/>
            <person name="Magnuson J."/>
            <person name="Maillard F."/>
            <person name="Murat C."/>
            <person name="Nolan M."/>
            <person name="Ohm R.A."/>
            <person name="Pangilinan J."/>
            <person name="Pereira M.F."/>
            <person name="Perotto S."/>
            <person name="Peter M."/>
            <person name="Pfister S."/>
            <person name="Riley R."/>
            <person name="Sitrit Y."/>
            <person name="Stielow J.B."/>
            <person name="Szollosi G."/>
            <person name="Zifcakova L."/>
            <person name="Stursova M."/>
            <person name="Spatafora J.W."/>
            <person name="Tedersoo L."/>
            <person name="Vaario L.M."/>
            <person name="Yamada A."/>
            <person name="Yan M."/>
            <person name="Wang P."/>
            <person name="Xu J."/>
            <person name="Bruns T."/>
            <person name="Baldrian P."/>
            <person name="Vilgalys R."/>
            <person name="Dunand C."/>
            <person name="Henrissat B."/>
            <person name="Grigoriev I.V."/>
            <person name="Hibbett D."/>
            <person name="Nagy L.G."/>
            <person name="Martin F.M."/>
        </authorList>
    </citation>
    <scope>NUCLEOTIDE SEQUENCE</scope>
    <source>
        <strain evidence="3">BED1</strain>
    </source>
</reference>
<dbReference type="GO" id="GO:0006281">
    <property type="term" value="P:DNA repair"/>
    <property type="evidence" value="ECO:0007669"/>
    <property type="project" value="UniProtKB-KW"/>
</dbReference>
<comment type="similarity">
    <text evidence="1">Belongs to the helicase family.</text>
</comment>
<evidence type="ECO:0000313" key="3">
    <source>
        <dbReference type="EMBL" id="KAF8443877.1"/>
    </source>
</evidence>
<evidence type="ECO:0000259" key="2">
    <source>
        <dbReference type="Pfam" id="PF05970"/>
    </source>
</evidence>
<feature type="domain" description="DNA helicase Pif1-like DEAD-box helicase" evidence="2">
    <location>
        <begin position="6"/>
        <end position="65"/>
    </location>
</feature>
<keyword evidence="1" id="KW-0347">Helicase</keyword>
<protein>
    <recommendedName>
        <fullName evidence="1">ATP-dependent DNA helicase</fullName>
        <ecNumber evidence="1">5.6.2.3</ecNumber>
    </recommendedName>
</protein>
<evidence type="ECO:0000313" key="4">
    <source>
        <dbReference type="Proteomes" id="UP001194468"/>
    </source>
</evidence>
<keyword evidence="1" id="KW-0234">DNA repair</keyword>
<dbReference type="GO" id="GO:0006310">
    <property type="term" value="P:DNA recombination"/>
    <property type="evidence" value="ECO:0007669"/>
    <property type="project" value="UniProtKB-KW"/>
</dbReference>
<dbReference type="EC" id="5.6.2.3" evidence="1"/>
<dbReference type="GO" id="GO:0043139">
    <property type="term" value="F:5'-3' DNA helicase activity"/>
    <property type="evidence" value="ECO:0007669"/>
    <property type="project" value="UniProtKB-EC"/>
</dbReference>
<keyword evidence="4" id="KW-1185">Reference proteome</keyword>
<comment type="cofactor">
    <cofactor evidence="1">
        <name>Mg(2+)</name>
        <dbReference type="ChEBI" id="CHEBI:18420"/>
    </cofactor>
</comment>
<sequence>MGRFDLPFGGKPLIGSGDFSQVAPVVKCGTGGECATLASVSVKSSRLWPSMHIYSLTTPFRSTTITDPQSTRFLDKVGEDFTGNQQDLSFLPCISDLGDAINFLFNPPPVVAHPLTAVKRDFSSVPNVAAHLEVKSGNTPTFISVDMQKIPYALIFDTRNRIFYEFPDLVSRLVCWYYLLK</sequence>
<keyword evidence="1" id="KW-0227">DNA damage</keyword>
<keyword evidence="1" id="KW-0067">ATP-binding</keyword>
<accession>A0AAD4BZA3</accession>
<name>A0AAD4BZA3_BOLED</name>
<dbReference type="AlphaFoldDB" id="A0AAD4BZA3"/>
<dbReference type="Proteomes" id="UP001194468">
    <property type="component" value="Unassembled WGS sequence"/>
</dbReference>